<reference evidence="9 10" key="1">
    <citation type="submission" date="2024-08" db="EMBL/GenBank/DDBJ databases">
        <title>Genome mining of Saccharopolyspora cebuensis PGLac3 from Nigerian medicinal plant.</title>
        <authorList>
            <person name="Ezeobiora C.E."/>
            <person name="Igbokwe N.H."/>
            <person name="Amin D.H."/>
            <person name="Mendie U.E."/>
        </authorList>
    </citation>
    <scope>NUCLEOTIDE SEQUENCE [LARGE SCALE GENOMIC DNA]</scope>
    <source>
        <strain evidence="9 10">PGLac3</strain>
    </source>
</reference>
<evidence type="ECO:0000313" key="9">
    <source>
        <dbReference type="EMBL" id="MEY8038083.1"/>
    </source>
</evidence>
<evidence type="ECO:0000256" key="3">
    <source>
        <dbReference type="ARBA" id="ARBA00022723"/>
    </source>
</evidence>
<dbReference type="Pfam" id="PF00694">
    <property type="entry name" value="Aconitase_C"/>
    <property type="match status" value="1"/>
</dbReference>
<dbReference type="NCBIfam" id="TIGR01341">
    <property type="entry name" value="aconitase_1"/>
    <property type="match status" value="1"/>
</dbReference>
<dbReference type="EC" id="4.2.1.3" evidence="6"/>
<keyword evidence="4 6" id="KW-0408">Iron</keyword>
<dbReference type="NCBIfam" id="NF006757">
    <property type="entry name" value="PRK09277.1"/>
    <property type="match status" value="1"/>
</dbReference>
<dbReference type="Gene3D" id="3.20.19.10">
    <property type="entry name" value="Aconitase, domain 4"/>
    <property type="match status" value="1"/>
</dbReference>
<evidence type="ECO:0000256" key="5">
    <source>
        <dbReference type="ARBA" id="ARBA00023014"/>
    </source>
</evidence>
<dbReference type="InterPro" id="IPR036008">
    <property type="entry name" value="Aconitase_4Fe-4S_dom"/>
</dbReference>
<evidence type="ECO:0000313" key="10">
    <source>
        <dbReference type="Proteomes" id="UP001564626"/>
    </source>
</evidence>
<proteinExistence type="inferred from homology"/>
<dbReference type="RefSeq" id="WP_345361298.1">
    <property type="nucleotide sequence ID" value="NZ_BAABII010000005.1"/>
</dbReference>
<dbReference type="InterPro" id="IPR015928">
    <property type="entry name" value="Aconitase/3IPM_dehydase_swvl"/>
</dbReference>
<dbReference type="InterPro" id="IPR000573">
    <property type="entry name" value="AconitaseA/IPMdHydase_ssu_swvl"/>
</dbReference>
<dbReference type="Proteomes" id="UP001564626">
    <property type="component" value="Unassembled WGS sequence"/>
</dbReference>
<comment type="caution">
    <text evidence="9">The sequence shown here is derived from an EMBL/GenBank/DDBJ whole genome shotgun (WGS) entry which is preliminary data.</text>
</comment>
<evidence type="ECO:0000256" key="1">
    <source>
        <dbReference type="ARBA" id="ARBA00001966"/>
    </source>
</evidence>
<dbReference type="InterPro" id="IPR006249">
    <property type="entry name" value="Aconitase/IRP2"/>
</dbReference>
<dbReference type="PANTHER" id="PTHR11670">
    <property type="entry name" value="ACONITASE/IRON-RESPONSIVE ELEMENT FAMILY MEMBER"/>
    <property type="match status" value="1"/>
</dbReference>
<dbReference type="Gene3D" id="6.10.190.10">
    <property type="match status" value="1"/>
</dbReference>
<gene>
    <name evidence="9" type="primary">acnA</name>
    <name evidence="9" type="ORF">AB8O55_01610</name>
</gene>
<comment type="catalytic activity">
    <reaction evidence="6">
        <text>citrate = D-threo-isocitrate</text>
        <dbReference type="Rhea" id="RHEA:10336"/>
        <dbReference type="ChEBI" id="CHEBI:15562"/>
        <dbReference type="ChEBI" id="CHEBI:16947"/>
        <dbReference type="EC" id="4.2.1.3"/>
    </reaction>
</comment>
<name>A0ABV4CAH7_9PSEU</name>
<evidence type="ECO:0000256" key="2">
    <source>
        <dbReference type="ARBA" id="ARBA00007185"/>
    </source>
</evidence>
<dbReference type="Pfam" id="PF00330">
    <property type="entry name" value="Aconitase"/>
    <property type="match status" value="1"/>
</dbReference>
<keyword evidence="6 9" id="KW-0456">Lyase</keyword>
<evidence type="ECO:0000256" key="6">
    <source>
        <dbReference type="RuleBase" id="RU361275"/>
    </source>
</evidence>
<feature type="domain" description="Aconitase A/isopropylmalate dehydratase small subunit swivel" evidence="8">
    <location>
        <begin position="680"/>
        <end position="809"/>
    </location>
</feature>
<dbReference type="GO" id="GO:0003994">
    <property type="term" value="F:aconitate hydratase activity"/>
    <property type="evidence" value="ECO:0007669"/>
    <property type="project" value="UniProtKB-EC"/>
</dbReference>
<dbReference type="InterPro" id="IPR018136">
    <property type="entry name" value="Aconitase_4Fe-4S_BS"/>
</dbReference>
<evidence type="ECO:0000259" key="7">
    <source>
        <dbReference type="Pfam" id="PF00330"/>
    </source>
</evidence>
<dbReference type="NCBIfam" id="NF009520">
    <property type="entry name" value="PRK12881.1"/>
    <property type="match status" value="1"/>
</dbReference>
<dbReference type="PROSITE" id="PS01244">
    <property type="entry name" value="ACONITASE_2"/>
    <property type="match status" value="1"/>
</dbReference>
<keyword evidence="3" id="KW-0479">Metal-binding</keyword>
<dbReference type="InterPro" id="IPR015931">
    <property type="entry name" value="Acnase/IPM_dHydase_lsu_aba_1/3"/>
</dbReference>
<dbReference type="SUPFAM" id="SSF53732">
    <property type="entry name" value="Aconitase iron-sulfur domain"/>
    <property type="match status" value="1"/>
</dbReference>
<dbReference type="Gene3D" id="3.30.499.10">
    <property type="entry name" value="Aconitase, domain 3"/>
    <property type="match status" value="2"/>
</dbReference>
<dbReference type="SUPFAM" id="SSF52016">
    <property type="entry name" value="LeuD/IlvD-like"/>
    <property type="match status" value="1"/>
</dbReference>
<keyword evidence="5 6" id="KW-0411">Iron-sulfur</keyword>
<protein>
    <recommendedName>
        <fullName evidence="6">Aconitate hydratase</fullName>
        <shortName evidence="6">Aconitase</shortName>
        <ecNumber evidence="6">4.2.1.3</ecNumber>
    </recommendedName>
</protein>
<dbReference type="EMBL" id="JBGEHV010000002">
    <property type="protein sequence ID" value="MEY8038083.1"/>
    <property type="molecule type" value="Genomic_DNA"/>
</dbReference>
<comment type="cofactor">
    <cofactor evidence="1">
        <name>[4Fe-4S] cluster</name>
        <dbReference type="ChEBI" id="CHEBI:49883"/>
    </cofactor>
</comment>
<dbReference type="PRINTS" id="PR00415">
    <property type="entry name" value="ACONITASE"/>
</dbReference>
<evidence type="ECO:0000259" key="8">
    <source>
        <dbReference type="Pfam" id="PF00694"/>
    </source>
</evidence>
<dbReference type="InterPro" id="IPR001030">
    <property type="entry name" value="Acoase/IPM_deHydtase_lsu_aba"/>
</dbReference>
<dbReference type="PROSITE" id="PS00450">
    <property type="entry name" value="ACONITASE_1"/>
    <property type="match status" value="1"/>
</dbReference>
<feature type="domain" description="Aconitase/3-isopropylmalate dehydratase large subunit alpha/beta/alpha" evidence="7">
    <location>
        <begin position="75"/>
        <end position="550"/>
    </location>
</feature>
<organism evidence="9 10">
    <name type="scientific">Saccharopolyspora cebuensis</name>
    <dbReference type="NCBI Taxonomy" id="418759"/>
    <lineage>
        <taxon>Bacteria</taxon>
        <taxon>Bacillati</taxon>
        <taxon>Actinomycetota</taxon>
        <taxon>Actinomycetes</taxon>
        <taxon>Pseudonocardiales</taxon>
        <taxon>Pseudonocardiaceae</taxon>
        <taxon>Saccharopolyspora</taxon>
    </lineage>
</organism>
<comment type="similarity">
    <text evidence="2 6">Belongs to the aconitase/IPM isomerase family.</text>
</comment>
<accession>A0ABV4CAH7</accession>
<keyword evidence="10" id="KW-1185">Reference proteome</keyword>
<sequence>MDIARTAELVVGGRTYRYLPLAGLASEQELAAMPYAVRVLLENVARRAPDALPAVLRRARKRTGQRPTAQDPTAQCEVPVHPNRIMLHDTTCLPALADFAGMRDGVAELGGDPARLQPAIPVDLTVDHSVIAEEYGTASAARNNLLIDFRRNRERYEFIKWAESSLADFRVVPPGTGIIHQVNMESLARVVWTDTRGTPPVLHPDLLVATDSHTPMINSIGVVGWGVGGLQAQAAMLGEPVVIPFPTVVGVRLRGRLRRGVTATDLALTATEVLRAHGVIDKFVEFFGEGATALGWADRAAVANMAPEYGATCAFFPFDDNALDYLALTGREPAHRDVVAEYLRAQGLHRTGAEPDPDYDEVVTLDLDAVEPSLAGPRLPHERVRLSEVPSTFRAAVGEQAATAGGFDEPVPAGGIAVASITSCTNTANPTLMVQAGLLARRALERGLRAKPWVKTSLSPGSRVVSDYLDAAGLLAPLAGTGFHLAGFGCMTCIGNSGPLHPGMDELVERGFVPTAVLSGNRNFAGRVNPKVPLAYLASPPLVVAYALAGSVLHDFTTTPIGRDRTGAPVHLADLWPSDDEVRQVVADHVRPELFRANTGRLREGTEHWRALSAPSGTRFPWDEGSTYIRRPPYLTGLARTPRTELGFRHGRVLLWLGDDVTTDHISPAGAIPADSAAGRYLRDRGTQPHDLNQYATRRSNHEVMLRGAFTNRAVVNRLLPTAEPGLGGRAHDASGERVLPVHDAAMSCREAGIPLVVVAGRNYGAGSSRDWAAKAQALLGVRAVVAENFERIHRSNLIGMGVLPLLFAPGESADDHGFRADDEIALSVPHRLVVGHNDVTMTITGQGGAQRSLTTRLRLDSRSELDYLHHGGTLPYVVRGALT</sequence>
<comment type="function">
    <text evidence="6">Catalyzes the isomerization of citrate to isocitrate via cis-aconitate.</text>
</comment>
<keyword evidence="6" id="KW-0004">4Fe-4S</keyword>
<evidence type="ECO:0000256" key="4">
    <source>
        <dbReference type="ARBA" id="ARBA00023004"/>
    </source>
</evidence>